<reference evidence="2 3" key="1">
    <citation type="journal article" date="2021" name="Int. J. Syst. Evol. Microbiol.">
        <title>Reticulibacter mediterranei gen. nov., sp. nov., within the new family Reticulibacteraceae fam. nov., and Ktedonospora formicarum gen. nov., sp. nov., Ktedonobacter robiniae sp. nov., Dictyobacter formicarum sp. nov. and Dictyobacter arantiisoli sp. nov., belonging to the class Ktedonobacteria.</title>
        <authorList>
            <person name="Yabe S."/>
            <person name="Zheng Y."/>
            <person name="Wang C.M."/>
            <person name="Sakai Y."/>
            <person name="Abe K."/>
            <person name="Yokota A."/>
            <person name="Donadio S."/>
            <person name="Cavaletti L."/>
            <person name="Monciardini P."/>
        </authorList>
    </citation>
    <scope>NUCLEOTIDE SEQUENCE [LARGE SCALE GENOMIC DNA]</scope>
    <source>
        <strain evidence="2 3">SOSP1-9</strain>
    </source>
</reference>
<gene>
    <name evidence="2" type="ORF">KSZ_76660</name>
</gene>
<feature type="transmembrane region" description="Helical" evidence="1">
    <location>
        <begin position="12"/>
        <end position="35"/>
    </location>
</feature>
<keyword evidence="1" id="KW-0812">Transmembrane</keyword>
<dbReference type="EMBL" id="BNJJ01000042">
    <property type="protein sequence ID" value="GHO89660.1"/>
    <property type="molecule type" value="Genomic_DNA"/>
</dbReference>
<evidence type="ECO:0000313" key="3">
    <source>
        <dbReference type="Proteomes" id="UP000635565"/>
    </source>
</evidence>
<evidence type="ECO:0000256" key="1">
    <source>
        <dbReference type="SAM" id="Phobius"/>
    </source>
</evidence>
<evidence type="ECO:0000313" key="2">
    <source>
        <dbReference type="EMBL" id="GHO89660.1"/>
    </source>
</evidence>
<dbReference type="Proteomes" id="UP000635565">
    <property type="component" value="Unassembled WGS sequence"/>
</dbReference>
<keyword evidence="1" id="KW-0472">Membrane</keyword>
<proteinExistence type="predicted"/>
<name>A0ABQ3VUL2_9CHLR</name>
<keyword evidence="1" id="KW-1133">Transmembrane helix</keyword>
<protein>
    <submittedName>
        <fullName evidence="2">Uncharacterized protein</fullName>
    </submittedName>
</protein>
<keyword evidence="3" id="KW-1185">Reference proteome</keyword>
<comment type="caution">
    <text evidence="2">The sequence shown here is derived from an EMBL/GenBank/DDBJ whole genome shotgun (WGS) entry which is preliminary data.</text>
</comment>
<accession>A0ABQ3VUL2</accession>
<organism evidence="2 3">
    <name type="scientific">Dictyobacter formicarum</name>
    <dbReference type="NCBI Taxonomy" id="2778368"/>
    <lineage>
        <taxon>Bacteria</taxon>
        <taxon>Bacillati</taxon>
        <taxon>Chloroflexota</taxon>
        <taxon>Ktedonobacteria</taxon>
        <taxon>Ktedonobacterales</taxon>
        <taxon>Dictyobacteraceae</taxon>
        <taxon>Dictyobacter</taxon>
    </lineage>
</organism>
<sequence length="66" mass="7485">MVIVLNAERISYGLAIIFYLTLVLMIILLPAWCVINVHLFMNGSWSISGNTRVPVWGDEISWHIPS</sequence>